<reference evidence="1 2" key="1">
    <citation type="journal article" date="2012" name="Genome Biol.">
        <title>Genome and low-iron response of an oceanic diatom adapted to chronic iron limitation.</title>
        <authorList>
            <person name="Lommer M."/>
            <person name="Specht M."/>
            <person name="Roy A.S."/>
            <person name="Kraemer L."/>
            <person name="Andreson R."/>
            <person name="Gutowska M.A."/>
            <person name="Wolf J."/>
            <person name="Bergner S.V."/>
            <person name="Schilhabel M.B."/>
            <person name="Klostermeier U.C."/>
            <person name="Beiko R.G."/>
            <person name="Rosenstiel P."/>
            <person name="Hippler M."/>
            <person name="Laroche J."/>
        </authorList>
    </citation>
    <scope>NUCLEOTIDE SEQUENCE [LARGE SCALE GENOMIC DNA]</scope>
    <source>
        <strain evidence="1 2">CCMP1005</strain>
    </source>
</reference>
<proteinExistence type="predicted"/>
<dbReference type="OrthoDB" id="768353at2759"/>
<name>K0TM11_THAOC</name>
<dbReference type="Proteomes" id="UP000266841">
    <property type="component" value="Unassembled WGS sequence"/>
</dbReference>
<dbReference type="AlphaFoldDB" id="K0TM11"/>
<sequence>QDETKSTPTITSLYRTQFTAYGETLERVEVFKYLGRLMAMDDNDMHAVRHNLKKARGGLEEVLGPSAWGGSSAQGLWDVLQSRYPIDFALWQRDLVVV</sequence>
<feature type="non-terminal residue" evidence="1">
    <location>
        <position position="1"/>
    </location>
</feature>
<evidence type="ECO:0000313" key="1">
    <source>
        <dbReference type="EMBL" id="EJK72322.1"/>
    </source>
</evidence>
<comment type="caution">
    <text evidence="1">The sequence shown here is derived from an EMBL/GenBank/DDBJ whole genome shotgun (WGS) entry which is preliminary data.</text>
</comment>
<accession>K0TM11</accession>
<gene>
    <name evidence="1" type="ORF">THAOC_06156</name>
</gene>
<evidence type="ECO:0000313" key="2">
    <source>
        <dbReference type="Proteomes" id="UP000266841"/>
    </source>
</evidence>
<protein>
    <submittedName>
        <fullName evidence="1">Uncharacterized protein</fullName>
    </submittedName>
</protein>
<dbReference type="EMBL" id="AGNL01006026">
    <property type="protein sequence ID" value="EJK72322.1"/>
    <property type="molecule type" value="Genomic_DNA"/>
</dbReference>
<organism evidence="1 2">
    <name type="scientific">Thalassiosira oceanica</name>
    <name type="common">Marine diatom</name>
    <dbReference type="NCBI Taxonomy" id="159749"/>
    <lineage>
        <taxon>Eukaryota</taxon>
        <taxon>Sar</taxon>
        <taxon>Stramenopiles</taxon>
        <taxon>Ochrophyta</taxon>
        <taxon>Bacillariophyta</taxon>
        <taxon>Coscinodiscophyceae</taxon>
        <taxon>Thalassiosirophycidae</taxon>
        <taxon>Thalassiosirales</taxon>
        <taxon>Thalassiosiraceae</taxon>
        <taxon>Thalassiosira</taxon>
    </lineage>
</organism>
<keyword evidence="2" id="KW-1185">Reference proteome</keyword>